<sequence length="465" mass="52097">MAIQGSYASENVITTSLMVPQMPISKSEFGDENGGVVELKNHNNRSSPPSYSASTIPSDTDEYHAILKNKLYQICTTVALSHASVMNVEGLSAQVKIQALQSDLMFKVPSIQEQGEPDNVMGKVPPNEYFFSRVPVANEVDDFDGILGDSVVGNLMASSRYSIHCRLIPEESVVLLENRALFLFDLVSCVNYQKLNGYVKGSELRVLWDDLNGAKNYKWLGIKFNLHPRILVVARSYVALLLDFTHDECNVICLGKIEMLSSYVVVDEDLFLSFSKAGADGFQCVLASKGLLLLCDMCTPMVPLFCWAHDLDNPCFIDVISSQRTIFNFEDSLPYFLSDDGYDILKRSSLALSFVFNNISLPTSICKAASKQMWATFPLEHDDSLVGHILPLLIFLALYEFRNGYPNSEKMCGFSLDMEFGFRFDEVMRVTTKMAISNFCLFNNDECVSLADDRDEIRVNSQRPK</sequence>
<evidence type="ECO:0000313" key="1">
    <source>
        <dbReference type="EMBL" id="KAK5792546.1"/>
    </source>
</evidence>
<comment type="caution">
    <text evidence="1">The sequence shown here is derived from an EMBL/GenBank/DDBJ whole genome shotgun (WGS) entry which is preliminary data.</text>
</comment>
<dbReference type="PANTHER" id="PTHR15319">
    <property type="entry name" value="TATA BOX-BINDING PROTEIN ASSOCIATED FACTOR RNA POLYMERASE I SUBUNIT C"/>
    <property type="match status" value="1"/>
</dbReference>
<gene>
    <name evidence="1" type="ORF">PVK06_033661</name>
</gene>
<name>A0ABR0NCZ8_GOSAR</name>
<organism evidence="1 2">
    <name type="scientific">Gossypium arboreum</name>
    <name type="common">Tree cotton</name>
    <name type="synonym">Gossypium nanking</name>
    <dbReference type="NCBI Taxonomy" id="29729"/>
    <lineage>
        <taxon>Eukaryota</taxon>
        <taxon>Viridiplantae</taxon>
        <taxon>Streptophyta</taxon>
        <taxon>Embryophyta</taxon>
        <taxon>Tracheophyta</taxon>
        <taxon>Spermatophyta</taxon>
        <taxon>Magnoliopsida</taxon>
        <taxon>eudicotyledons</taxon>
        <taxon>Gunneridae</taxon>
        <taxon>Pentapetalae</taxon>
        <taxon>rosids</taxon>
        <taxon>malvids</taxon>
        <taxon>Malvales</taxon>
        <taxon>Malvaceae</taxon>
        <taxon>Malvoideae</taxon>
        <taxon>Gossypium</taxon>
    </lineage>
</organism>
<keyword evidence="2" id="KW-1185">Reference proteome</keyword>
<accession>A0ABR0NCZ8</accession>
<dbReference type="InterPro" id="IPR038801">
    <property type="entry name" value="TAF1C"/>
</dbReference>
<reference evidence="1 2" key="1">
    <citation type="submission" date="2023-03" db="EMBL/GenBank/DDBJ databases">
        <title>WGS of Gossypium arboreum.</title>
        <authorList>
            <person name="Yu D."/>
        </authorList>
    </citation>
    <scope>NUCLEOTIDE SEQUENCE [LARGE SCALE GENOMIC DNA]</scope>
    <source>
        <tissue evidence="1">Leaf</tissue>
    </source>
</reference>
<dbReference type="EMBL" id="JARKNE010000010">
    <property type="protein sequence ID" value="KAK5792546.1"/>
    <property type="molecule type" value="Genomic_DNA"/>
</dbReference>
<protein>
    <submittedName>
        <fullName evidence="1">Uncharacterized protein</fullName>
    </submittedName>
</protein>
<proteinExistence type="predicted"/>
<dbReference type="Proteomes" id="UP001358586">
    <property type="component" value="Chromosome 10"/>
</dbReference>
<evidence type="ECO:0000313" key="2">
    <source>
        <dbReference type="Proteomes" id="UP001358586"/>
    </source>
</evidence>
<dbReference type="PANTHER" id="PTHR15319:SF1">
    <property type="entry name" value="TATA BOX-BINDING PROTEIN-ASSOCIATED FACTOR RNA POLYMERASE I SUBUNIT C"/>
    <property type="match status" value="1"/>
</dbReference>